<dbReference type="EMBL" id="UOFU01000016">
    <property type="protein sequence ID" value="VAW92967.1"/>
    <property type="molecule type" value="Genomic_DNA"/>
</dbReference>
<dbReference type="InterPro" id="IPR001763">
    <property type="entry name" value="Rhodanese-like_dom"/>
</dbReference>
<name>A0A3B1A042_9ZZZZ</name>
<dbReference type="SMART" id="SM00450">
    <property type="entry name" value="RHOD"/>
    <property type="match status" value="2"/>
</dbReference>
<dbReference type="CDD" id="cd01449">
    <property type="entry name" value="TST_Repeat_2"/>
    <property type="match status" value="1"/>
</dbReference>
<accession>A0A3B1A042</accession>
<keyword evidence="1" id="KW-0677">Repeat</keyword>
<gene>
    <name evidence="3" type="ORF">MNBD_GAMMA20-2405</name>
</gene>
<dbReference type="PANTHER" id="PTHR43855:SF1">
    <property type="entry name" value="THIOSULFATE SULFURTRANSFERASE"/>
    <property type="match status" value="1"/>
</dbReference>
<dbReference type="CDD" id="cd01448">
    <property type="entry name" value="TST_Repeat_1"/>
    <property type="match status" value="1"/>
</dbReference>
<dbReference type="PANTHER" id="PTHR43855">
    <property type="entry name" value="THIOSULFATE SULFURTRANSFERASE"/>
    <property type="match status" value="1"/>
</dbReference>
<dbReference type="EC" id="2.8.1.1" evidence="3"/>
<sequence>MKNMPLVIEPEQLEQKFGHDDLLVVDLCKPETFAKGHIPGAMHLDYAQIVRLDRPRMGLLPDATSLSNIFSSIGLAPKTQVVAYDDEGGGRAARFLWTLDTAGHKTASLLDGGLFSWANEGHSLEITAHHPAQSKYTVNITDAPLASRDYILSHLNDPNVVLWDSRSALEYSGKKKFAERGGHIPGAINIDWLEVMDRSRNMRLKTEMDLRTLLEGKGITRDKTIITYCQTHHRSALTYFVLKVLGYPNIKGYPGSWSDWGNSPDTPIEV</sequence>
<evidence type="ECO:0000256" key="1">
    <source>
        <dbReference type="ARBA" id="ARBA00022737"/>
    </source>
</evidence>
<proteinExistence type="predicted"/>
<feature type="domain" description="Rhodanese" evidence="2">
    <location>
        <begin position="18"/>
        <end position="126"/>
    </location>
</feature>
<feature type="domain" description="Rhodanese" evidence="2">
    <location>
        <begin position="156"/>
        <end position="269"/>
    </location>
</feature>
<reference evidence="3" key="1">
    <citation type="submission" date="2018-06" db="EMBL/GenBank/DDBJ databases">
        <authorList>
            <person name="Zhirakovskaya E."/>
        </authorList>
    </citation>
    <scope>NUCLEOTIDE SEQUENCE</scope>
</reference>
<organism evidence="3">
    <name type="scientific">hydrothermal vent metagenome</name>
    <dbReference type="NCBI Taxonomy" id="652676"/>
    <lineage>
        <taxon>unclassified sequences</taxon>
        <taxon>metagenomes</taxon>
        <taxon>ecological metagenomes</taxon>
    </lineage>
</organism>
<dbReference type="AlphaFoldDB" id="A0A3B1A042"/>
<dbReference type="Gene3D" id="3.40.250.10">
    <property type="entry name" value="Rhodanese-like domain"/>
    <property type="match status" value="2"/>
</dbReference>
<dbReference type="InterPro" id="IPR001307">
    <property type="entry name" value="Thiosulphate_STrfase_CS"/>
</dbReference>
<dbReference type="GO" id="GO:0004792">
    <property type="term" value="F:thiosulfate-cyanide sulfurtransferase activity"/>
    <property type="evidence" value="ECO:0007669"/>
    <property type="project" value="UniProtKB-EC"/>
</dbReference>
<keyword evidence="3" id="KW-0808">Transferase</keyword>
<evidence type="ECO:0000259" key="2">
    <source>
        <dbReference type="PROSITE" id="PS50206"/>
    </source>
</evidence>
<dbReference type="InterPro" id="IPR036873">
    <property type="entry name" value="Rhodanese-like_dom_sf"/>
</dbReference>
<dbReference type="InterPro" id="IPR051126">
    <property type="entry name" value="Thiosulfate_sulfurtransferase"/>
</dbReference>
<dbReference type="PROSITE" id="PS00380">
    <property type="entry name" value="RHODANESE_1"/>
    <property type="match status" value="1"/>
</dbReference>
<dbReference type="SUPFAM" id="SSF52821">
    <property type="entry name" value="Rhodanese/Cell cycle control phosphatase"/>
    <property type="match status" value="2"/>
</dbReference>
<dbReference type="Pfam" id="PF00581">
    <property type="entry name" value="Rhodanese"/>
    <property type="match status" value="2"/>
</dbReference>
<evidence type="ECO:0000313" key="3">
    <source>
        <dbReference type="EMBL" id="VAW92967.1"/>
    </source>
</evidence>
<protein>
    <submittedName>
        <fullName evidence="3">Thiosulfate sulfurtransferase, rhodanese</fullName>
        <ecNumber evidence="3">2.8.1.1</ecNumber>
    </submittedName>
</protein>
<dbReference type="PROSITE" id="PS50206">
    <property type="entry name" value="RHODANESE_3"/>
    <property type="match status" value="2"/>
</dbReference>